<organism evidence="3">
    <name type="scientific">marine sediment metagenome</name>
    <dbReference type="NCBI Taxonomy" id="412755"/>
    <lineage>
        <taxon>unclassified sequences</taxon>
        <taxon>metagenomes</taxon>
        <taxon>ecological metagenomes</taxon>
    </lineage>
</organism>
<dbReference type="AlphaFoldDB" id="A0A0F9F1R1"/>
<dbReference type="Gene3D" id="2.130.10.30">
    <property type="entry name" value="Regulator of chromosome condensation 1/beta-lactamase-inhibitor protein II"/>
    <property type="match status" value="2"/>
</dbReference>
<reference evidence="3" key="1">
    <citation type="journal article" date="2015" name="Nature">
        <title>Complex archaea that bridge the gap between prokaryotes and eukaryotes.</title>
        <authorList>
            <person name="Spang A."/>
            <person name="Saw J.H."/>
            <person name="Jorgensen S.L."/>
            <person name="Zaremba-Niedzwiedzka K."/>
            <person name="Martijn J."/>
            <person name="Lind A.E."/>
            <person name="van Eijk R."/>
            <person name="Schleper C."/>
            <person name="Guy L."/>
            <person name="Ettema T.J."/>
        </authorList>
    </citation>
    <scope>NUCLEOTIDE SEQUENCE</scope>
</reference>
<dbReference type="InterPro" id="IPR003961">
    <property type="entry name" value="FN3_dom"/>
</dbReference>
<dbReference type="Gene3D" id="2.60.40.10">
    <property type="entry name" value="Immunoglobulins"/>
    <property type="match status" value="1"/>
</dbReference>
<accession>A0A0F9F1R1</accession>
<comment type="caution">
    <text evidence="3">The sequence shown here is derived from an EMBL/GenBank/DDBJ whole genome shotgun (WGS) entry which is preliminary data.</text>
</comment>
<dbReference type="CDD" id="cd00063">
    <property type="entry name" value="FN3"/>
    <property type="match status" value="1"/>
</dbReference>
<dbReference type="InterPro" id="IPR009091">
    <property type="entry name" value="RCC1/BLIP-II"/>
</dbReference>
<feature type="domain" description="Fibronectin type-III" evidence="2">
    <location>
        <begin position="43"/>
        <end position="128"/>
    </location>
</feature>
<evidence type="ECO:0000313" key="3">
    <source>
        <dbReference type="EMBL" id="KKL45007.1"/>
    </source>
</evidence>
<evidence type="ECO:0000259" key="2">
    <source>
        <dbReference type="PROSITE" id="PS50853"/>
    </source>
</evidence>
<dbReference type="EMBL" id="LAZR01034544">
    <property type="protein sequence ID" value="KKL45007.1"/>
    <property type="molecule type" value="Genomic_DNA"/>
</dbReference>
<proteinExistence type="predicted"/>
<dbReference type="PROSITE" id="PS50012">
    <property type="entry name" value="RCC1_3"/>
    <property type="match status" value="6"/>
</dbReference>
<dbReference type="PANTHER" id="PTHR22870:SF408">
    <property type="entry name" value="OS09G0560450 PROTEIN"/>
    <property type="match status" value="1"/>
</dbReference>
<dbReference type="InterPro" id="IPR000408">
    <property type="entry name" value="Reg_chr_condens"/>
</dbReference>
<keyword evidence="1" id="KW-0677">Repeat</keyword>
<protein>
    <recommendedName>
        <fullName evidence="2">Fibronectin type-III domain-containing protein</fullName>
    </recommendedName>
</protein>
<dbReference type="SUPFAM" id="SSF49265">
    <property type="entry name" value="Fibronectin type III"/>
    <property type="match status" value="1"/>
</dbReference>
<name>A0A0F9F1R1_9ZZZZ</name>
<dbReference type="InterPro" id="IPR013783">
    <property type="entry name" value="Ig-like_fold"/>
</dbReference>
<dbReference type="PROSITE" id="PS50853">
    <property type="entry name" value="FN3"/>
    <property type="match status" value="1"/>
</dbReference>
<feature type="non-terminal residue" evidence="3">
    <location>
        <position position="1"/>
    </location>
</feature>
<dbReference type="InterPro" id="IPR051210">
    <property type="entry name" value="Ub_ligase/GEF_domain"/>
</dbReference>
<dbReference type="InterPro" id="IPR058923">
    <property type="entry name" value="RCC1-like_dom"/>
</dbReference>
<dbReference type="SUPFAM" id="SSF50985">
    <property type="entry name" value="RCC1/BLIP-II"/>
    <property type="match status" value="2"/>
</dbReference>
<dbReference type="InterPro" id="IPR036116">
    <property type="entry name" value="FN3_sf"/>
</dbReference>
<sequence length="474" mass="50453">GTVTVGKFVLEGRAVSPGDVAFLSMQKQGGECRVAVAGGQLNVPSGVTVTVVSPIEMLVSWDKDSSSTSWFNVYDGDTLLESTPSGSLRVKGLKTDTEKCFTVSAYDERGNESLKSPEVCARVWTKMAVGTVWSEGLNSYGQLGDGTRSDSRVLVQAEGLEGAVSVSAGVEHTAAVGKDGSIWLWGRNSRGQLGDGTTRGKTVPRLLEGLKGVKQAALGWYHSLVLLEDGSIRSWGRNYYGQLGDGSRADKKAPVATRALKQVVQVASGWYHSMALKEDGTVWAWGWDIKGQLGNGEEKDTMVPREVGGLSQVKLVAGGMYHSLALGSDGTVWAWGSNEFGQIGQPLSFADSHVPLKVAGSKKIISVEGGMYFSLALDSDGAVWAWGRNDYGQLGRDDITQSSKPMKVPGLENIKSIAAGAHHAVAMDSEGALWMWGWKYAESRKFAPPHKVGGLKGITNAAAGVHFTTVLKGR</sequence>
<dbReference type="PANTHER" id="PTHR22870">
    <property type="entry name" value="REGULATOR OF CHROMOSOME CONDENSATION"/>
    <property type="match status" value="1"/>
</dbReference>
<dbReference type="Pfam" id="PF25390">
    <property type="entry name" value="WD40_RLD"/>
    <property type="match status" value="1"/>
</dbReference>
<dbReference type="PROSITE" id="PS00626">
    <property type="entry name" value="RCC1_2"/>
    <property type="match status" value="4"/>
</dbReference>
<gene>
    <name evidence="3" type="ORF">LCGC14_2359980</name>
</gene>
<dbReference type="PRINTS" id="PR00633">
    <property type="entry name" value="RCCNDNSATION"/>
</dbReference>
<evidence type="ECO:0000256" key="1">
    <source>
        <dbReference type="ARBA" id="ARBA00022737"/>
    </source>
</evidence>